<dbReference type="AlphaFoldDB" id="A0AAE1C0V4"/>
<dbReference type="CDD" id="cd05259">
    <property type="entry name" value="PCBER_SDR_a"/>
    <property type="match status" value="1"/>
</dbReference>
<evidence type="ECO:0000313" key="5">
    <source>
        <dbReference type="Proteomes" id="UP001274830"/>
    </source>
</evidence>
<keyword evidence="1" id="KW-0521">NADP</keyword>
<protein>
    <recommendedName>
        <fullName evidence="3">NmrA-like domain-containing protein</fullName>
    </recommendedName>
</protein>
<evidence type="ECO:0000256" key="1">
    <source>
        <dbReference type="ARBA" id="ARBA00022857"/>
    </source>
</evidence>
<keyword evidence="2" id="KW-0560">Oxidoreductase</keyword>
<gene>
    <name evidence="4" type="ORF">LTR78_005742</name>
</gene>
<dbReference type="InterPro" id="IPR008030">
    <property type="entry name" value="NmrA-like"/>
</dbReference>
<dbReference type="GO" id="GO:0016491">
    <property type="term" value="F:oxidoreductase activity"/>
    <property type="evidence" value="ECO:0007669"/>
    <property type="project" value="UniProtKB-KW"/>
</dbReference>
<feature type="domain" description="NmrA-like" evidence="3">
    <location>
        <begin position="5"/>
        <end position="228"/>
    </location>
</feature>
<name>A0AAE1C0V4_9PEZI</name>
<dbReference type="Gene3D" id="3.40.50.720">
    <property type="entry name" value="NAD(P)-binding Rossmann-like Domain"/>
    <property type="match status" value="1"/>
</dbReference>
<comment type="caution">
    <text evidence="4">The sequence shown here is derived from an EMBL/GenBank/DDBJ whole genome shotgun (WGS) entry which is preliminary data.</text>
</comment>
<dbReference type="SUPFAM" id="SSF51735">
    <property type="entry name" value="NAD(P)-binding Rossmann-fold domains"/>
    <property type="match status" value="1"/>
</dbReference>
<dbReference type="Pfam" id="PF05368">
    <property type="entry name" value="NmrA"/>
    <property type="match status" value="1"/>
</dbReference>
<evidence type="ECO:0000313" key="4">
    <source>
        <dbReference type="EMBL" id="KAK3674273.1"/>
    </source>
</evidence>
<dbReference type="Gene3D" id="3.90.25.10">
    <property type="entry name" value="UDP-galactose 4-epimerase, domain 1"/>
    <property type="match status" value="1"/>
</dbReference>
<evidence type="ECO:0000256" key="2">
    <source>
        <dbReference type="ARBA" id="ARBA00023002"/>
    </source>
</evidence>
<dbReference type="InterPro" id="IPR036291">
    <property type="entry name" value="NAD(P)-bd_dom_sf"/>
</dbReference>
<sequence length="307" mass="33241">MPSSTQRIAVAGAGSLGVHVIRALVAASYPVTVLTRSSQPKSLDLPSDADVKYATVDYTSVSSLSAALQNHLGVVSTITSTATGEQNPLIEAAANAGVQRFLPAEFGSNMANSKTRALPVYGYKAATEAKMIETAKANPNFTYTMVRNGVFLDWGLQYDFLLKMKEHSITIFDQGEQPFSTTTLATVAKAVVGVFQHLDKTKNRAVYVQDTVITQNELLQMAKKGSGTEDWKVERVTSEDWYQKAMAALGNSPSGEELGKIMVDLLYPSIYTEGYGGDFSGKNDNELLGVREMSRREVEKVVADAFA</sequence>
<evidence type="ECO:0000259" key="3">
    <source>
        <dbReference type="Pfam" id="PF05368"/>
    </source>
</evidence>
<proteinExistence type="predicted"/>
<reference evidence="4" key="1">
    <citation type="submission" date="2023-07" db="EMBL/GenBank/DDBJ databases">
        <title>Black Yeasts Isolated from many extreme environments.</title>
        <authorList>
            <person name="Coleine C."/>
            <person name="Stajich J.E."/>
            <person name="Selbmann L."/>
        </authorList>
    </citation>
    <scope>NUCLEOTIDE SEQUENCE</scope>
    <source>
        <strain evidence="4">CCFEE 5485</strain>
    </source>
</reference>
<dbReference type="Proteomes" id="UP001274830">
    <property type="component" value="Unassembled WGS sequence"/>
</dbReference>
<dbReference type="EMBL" id="JAUTXT010000020">
    <property type="protein sequence ID" value="KAK3674273.1"/>
    <property type="molecule type" value="Genomic_DNA"/>
</dbReference>
<dbReference type="InterPro" id="IPR045312">
    <property type="entry name" value="PCBER-like"/>
</dbReference>
<keyword evidence="5" id="KW-1185">Reference proteome</keyword>
<dbReference type="InterPro" id="IPR051609">
    <property type="entry name" value="NmrA/Isoflavone_reductase-like"/>
</dbReference>
<dbReference type="PANTHER" id="PTHR47706:SF1">
    <property type="entry name" value="CIPA-LIKE, PUTATIVE (AFU_ORTHOLOGUE AFUA_1G12460)-RELATED"/>
    <property type="match status" value="1"/>
</dbReference>
<organism evidence="4 5">
    <name type="scientific">Recurvomyces mirabilis</name>
    <dbReference type="NCBI Taxonomy" id="574656"/>
    <lineage>
        <taxon>Eukaryota</taxon>
        <taxon>Fungi</taxon>
        <taxon>Dikarya</taxon>
        <taxon>Ascomycota</taxon>
        <taxon>Pezizomycotina</taxon>
        <taxon>Dothideomycetes</taxon>
        <taxon>Dothideomycetidae</taxon>
        <taxon>Mycosphaerellales</taxon>
        <taxon>Teratosphaeriaceae</taxon>
        <taxon>Recurvomyces</taxon>
    </lineage>
</organism>
<accession>A0AAE1C0V4</accession>
<dbReference type="PANTHER" id="PTHR47706">
    <property type="entry name" value="NMRA-LIKE FAMILY PROTEIN"/>
    <property type="match status" value="1"/>
</dbReference>